<comment type="caution">
    <text evidence="1">The sequence shown here is derived from an EMBL/GenBank/DDBJ whole genome shotgun (WGS) entry which is preliminary data.</text>
</comment>
<reference evidence="1" key="1">
    <citation type="journal article" date="2015" name="Nature">
        <title>Complex archaea that bridge the gap between prokaryotes and eukaryotes.</title>
        <authorList>
            <person name="Spang A."/>
            <person name="Saw J.H."/>
            <person name="Jorgensen S.L."/>
            <person name="Zaremba-Niedzwiedzka K."/>
            <person name="Martijn J."/>
            <person name="Lind A.E."/>
            <person name="van Eijk R."/>
            <person name="Schleper C."/>
            <person name="Guy L."/>
            <person name="Ettema T.J."/>
        </authorList>
    </citation>
    <scope>NUCLEOTIDE SEQUENCE</scope>
</reference>
<name>A0A0F9VX53_9ZZZZ</name>
<evidence type="ECO:0000313" key="1">
    <source>
        <dbReference type="EMBL" id="KKN70273.1"/>
    </source>
</evidence>
<dbReference type="AlphaFoldDB" id="A0A0F9VX53"/>
<sequence length="188" mass="21428">MVREIVHKMTRPTGLTDKVIPVLCMFVREGAPFKNAFFLSGFTDKVGEYWRTQGRKHDEADEDTVYSRMFSAMNKARAEFLHSQVRNVIKAGEKTESWQAAMRILESADPDSYSKYAKAREIEGFTNDKSIKELMSLIIDLIGNAKIPIEEGGKHVAMLAQMVKIEENTELREIIERLEAELKIAKGE</sequence>
<organism evidence="1">
    <name type="scientific">marine sediment metagenome</name>
    <dbReference type="NCBI Taxonomy" id="412755"/>
    <lineage>
        <taxon>unclassified sequences</taxon>
        <taxon>metagenomes</taxon>
        <taxon>ecological metagenomes</taxon>
    </lineage>
</organism>
<dbReference type="EMBL" id="LAZR01000407">
    <property type="protein sequence ID" value="KKN70273.1"/>
    <property type="molecule type" value="Genomic_DNA"/>
</dbReference>
<accession>A0A0F9VX53</accession>
<gene>
    <name evidence="1" type="ORF">LCGC14_0432980</name>
</gene>
<proteinExistence type="predicted"/>
<protein>
    <submittedName>
        <fullName evidence="1">Uncharacterized protein</fullName>
    </submittedName>
</protein>